<reference evidence="3 4" key="1">
    <citation type="journal article" date="2024" name="Int. J. Syst. Evol. Microbiol.">
        <title>Paenibacillus hexagrammi sp. nov., a novel bacterium isolated from the gut content of Hexagrammos agrammus.</title>
        <authorList>
            <person name="Jung H.K."/>
            <person name="Kim D.G."/>
            <person name="Zin H."/>
            <person name="Park J."/>
            <person name="Jung H."/>
            <person name="Kim Y.O."/>
            <person name="Kong H.J."/>
            <person name="Kim J.W."/>
            <person name="Kim Y.S."/>
        </authorList>
    </citation>
    <scope>NUCLEOTIDE SEQUENCE [LARGE SCALE GENOMIC DNA]</scope>
    <source>
        <strain evidence="3 4">YPD9-1</strain>
    </source>
</reference>
<dbReference type="CDD" id="cd00761">
    <property type="entry name" value="Glyco_tranf_GTA_type"/>
    <property type="match status" value="1"/>
</dbReference>
<proteinExistence type="inferred from homology"/>
<sequence length="402" mass="45795">MKSPFISVIMPVYNGESFVAEAVESVLSQTFTDFEMIIINDASTDRTADILEAYQDPRIVVVHNKANLRVASSLNKGILLAKGTYIVRMDADDRCMPERFAKQVAFMERNPDCAVCSSSVRIMGSNRIVSFPMNHEEISSHLVFYCCIAHPTVMLRKEAIFEFSLLYSANMKEAEDYELWTRASRLVDMHVLEEPLLEYRLHPNQATVRGFQEMNRLVDQIRKQQLLRLDVVPTDDEYRVHRLVCDGAAAVYQSTTPAVTADYSAVQQWIKHLIERNRMKKVFDLSSFEDFLLAYSQRAKIAHERLDKLKEVSSSRVVWIWGTGANAGVTLETLQKYGVDIGGFIDNNSTKWGTLFEGLPVVEPTKVTSNAYVLICSMYSREISKQLNDMGFEVHTDFLPEI</sequence>
<feature type="domain" description="Glycosyltransferase 2-like" evidence="2">
    <location>
        <begin position="7"/>
        <end position="128"/>
    </location>
</feature>
<evidence type="ECO:0000256" key="1">
    <source>
        <dbReference type="ARBA" id="ARBA00006739"/>
    </source>
</evidence>
<evidence type="ECO:0000313" key="4">
    <source>
        <dbReference type="Proteomes" id="UP001649230"/>
    </source>
</evidence>
<dbReference type="Pfam" id="PF00535">
    <property type="entry name" value="Glycos_transf_2"/>
    <property type="match status" value="1"/>
</dbReference>
<dbReference type="InterPro" id="IPR029063">
    <property type="entry name" value="SAM-dependent_MTases_sf"/>
</dbReference>
<dbReference type="PANTHER" id="PTHR22916">
    <property type="entry name" value="GLYCOSYLTRANSFERASE"/>
    <property type="match status" value="1"/>
</dbReference>
<keyword evidence="4" id="KW-1185">Reference proteome</keyword>
<dbReference type="EMBL" id="CP090978">
    <property type="protein sequence ID" value="UJF33207.1"/>
    <property type="molecule type" value="Genomic_DNA"/>
</dbReference>
<evidence type="ECO:0000313" key="3">
    <source>
        <dbReference type="EMBL" id="UJF33207.1"/>
    </source>
</evidence>
<accession>A0ABY3SJP6</accession>
<comment type="similarity">
    <text evidence="1">Belongs to the glycosyltransferase 2 family.</text>
</comment>
<gene>
    <name evidence="3" type="ORF">L0M14_27350</name>
</gene>
<dbReference type="RefSeq" id="WP_235119545.1">
    <property type="nucleotide sequence ID" value="NZ_CP090978.1"/>
</dbReference>
<dbReference type="InterPro" id="IPR001173">
    <property type="entry name" value="Glyco_trans_2-like"/>
</dbReference>
<evidence type="ECO:0000259" key="2">
    <source>
        <dbReference type="Pfam" id="PF00535"/>
    </source>
</evidence>
<dbReference type="Proteomes" id="UP001649230">
    <property type="component" value="Chromosome"/>
</dbReference>
<organism evidence="3 4">
    <name type="scientific">Paenibacillus hexagrammi</name>
    <dbReference type="NCBI Taxonomy" id="2908839"/>
    <lineage>
        <taxon>Bacteria</taxon>
        <taxon>Bacillati</taxon>
        <taxon>Bacillota</taxon>
        <taxon>Bacilli</taxon>
        <taxon>Bacillales</taxon>
        <taxon>Paenibacillaceae</taxon>
        <taxon>Paenibacillus</taxon>
    </lineage>
</organism>
<dbReference type="Gene3D" id="3.90.550.10">
    <property type="entry name" value="Spore Coat Polysaccharide Biosynthesis Protein SpsA, Chain A"/>
    <property type="match status" value="1"/>
</dbReference>
<dbReference type="SUPFAM" id="SSF53335">
    <property type="entry name" value="S-adenosyl-L-methionine-dependent methyltransferases"/>
    <property type="match status" value="1"/>
</dbReference>
<protein>
    <submittedName>
        <fullName evidence="3">Glycosyltransferase</fullName>
    </submittedName>
</protein>
<dbReference type="InterPro" id="IPR029044">
    <property type="entry name" value="Nucleotide-diphossugar_trans"/>
</dbReference>
<dbReference type="PANTHER" id="PTHR22916:SF3">
    <property type="entry name" value="UDP-GLCNAC:BETAGAL BETA-1,3-N-ACETYLGLUCOSAMINYLTRANSFERASE-LIKE PROTEIN 1"/>
    <property type="match status" value="1"/>
</dbReference>
<dbReference type="Gene3D" id="3.40.50.720">
    <property type="entry name" value="NAD(P)-binding Rossmann-like Domain"/>
    <property type="match status" value="1"/>
</dbReference>
<name>A0ABY3SJP6_9BACL</name>
<dbReference type="SUPFAM" id="SSF53448">
    <property type="entry name" value="Nucleotide-diphospho-sugar transferases"/>
    <property type="match status" value="1"/>
</dbReference>